<sequence>MYDPIRFATAEDAESIADFQIAMALETENKTLCPDEVLTAVKSVFADTQKGFYLVADVDSEVVGSLMITYEWSDWRNCNMWYIQSVFVKPANRGKGLFSQMFHKVVELAKKENAMYVRLYVETENEKAQAAYENLGMKRMPYFMYDMKVE</sequence>
<feature type="domain" description="N-acetyltransferase" evidence="3">
    <location>
        <begin position="3"/>
        <end position="150"/>
    </location>
</feature>
<dbReference type="CDD" id="cd04301">
    <property type="entry name" value="NAT_SF"/>
    <property type="match status" value="1"/>
</dbReference>
<evidence type="ECO:0000256" key="1">
    <source>
        <dbReference type="ARBA" id="ARBA00022679"/>
    </source>
</evidence>
<gene>
    <name evidence="4" type="ORF">MFFC18_38100</name>
</gene>
<dbReference type="InterPro" id="IPR016181">
    <property type="entry name" value="Acyl_CoA_acyltransferase"/>
</dbReference>
<evidence type="ECO:0000259" key="3">
    <source>
        <dbReference type="PROSITE" id="PS51186"/>
    </source>
</evidence>
<reference evidence="4 5" key="1">
    <citation type="submission" date="2019-08" db="EMBL/GenBank/DDBJ databases">
        <title>Deep-cultivation of Planctomycetes and their phenomic and genomic characterization uncovers novel biology.</title>
        <authorList>
            <person name="Wiegand S."/>
            <person name="Jogler M."/>
            <person name="Boedeker C."/>
            <person name="Pinto D."/>
            <person name="Vollmers J."/>
            <person name="Rivas-Marin E."/>
            <person name="Kohn T."/>
            <person name="Peeters S.H."/>
            <person name="Heuer A."/>
            <person name="Rast P."/>
            <person name="Oberbeckmann S."/>
            <person name="Bunk B."/>
            <person name="Jeske O."/>
            <person name="Meyerdierks A."/>
            <person name="Storesund J.E."/>
            <person name="Kallscheuer N."/>
            <person name="Luecker S."/>
            <person name="Lage O.M."/>
            <person name="Pohl T."/>
            <person name="Merkel B.J."/>
            <person name="Hornburger P."/>
            <person name="Mueller R.-W."/>
            <person name="Bruemmer F."/>
            <person name="Labrenz M."/>
            <person name="Spormann A.M."/>
            <person name="Op den Camp H."/>
            <person name="Overmann J."/>
            <person name="Amann R."/>
            <person name="Jetten M.S.M."/>
            <person name="Mascher T."/>
            <person name="Medema M.H."/>
            <person name="Devos D.P."/>
            <person name="Kaster A.-K."/>
            <person name="Ovreas L."/>
            <person name="Rohde M."/>
            <person name="Galperin M.Y."/>
            <person name="Jogler C."/>
        </authorList>
    </citation>
    <scope>NUCLEOTIDE SEQUENCE [LARGE SCALE GENOMIC DNA]</scope>
    <source>
        <strain evidence="4 5">FC18</strain>
    </source>
</reference>
<accession>A0A5B9PFC8</accession>
<dbReference type="Gene3D" id="3.40.630.30">
    <property type="match status" value="1"/>
</dbReference>
<dbReference type="OrthoDB" id="9805924at2"/>
<dbReference type="Proteomes" id="UP000322214">
    <property type="component" value="Chromosome"/>
</dbReference>
<dbReference type="PROSITE" id="PS51186">
    <property type="entry name" value="GNAT"/>
    <property type="match status" value="1"/>
</dbReference>
<dbReference type="GO" id="GO:0008080">
    <property type="term" value="F:N-acetyltransferase activity"/>
    <property type="evidence" value="ECO:0007669"/>
    <property type="project" value="UniProtKB-ARBA"/>
</dbReference>
<dbReference type="KEGG" id="mff:MFFC18_38100"/>
<dbReference type="RefSeq" id="WP_075082976.1">
    <property type="nucleotide sequence ID" value="NZ_CP042912.1"/>
</dbReference>
<dbReference type="EMBL" id="CP042912">
    <property type="protein sequence ID" value="QEG23905.1"/>
    <property type="molecule type" value="Genomic_DNA"/>
</dbReference>
<dbReference type="InterPro" id="IPR051016">
    <property type="entry name" value="Diverse_Substrate_AcTransf"/>
</dbReference>
<evidence type="ECO:0000313" key="4">
    <source>
        <dbReference type="EMBL" id="QEG23905.1"/>
    </source>
</evidence>
<evidence type="ECO:0000256" key="2">
    <source>
        <dbReference type="ARBA" id="ARBA00023315"/>
    </source>
</evidence>
<dbReference type="Pfam" id="PF00583">
    <property type="entry name" value="Acetyltransf_1"/>
    <property type="match status" value="1"/>
</dbReference>
<protein>
    <submittedName>
        <fullName evidence="4">Putative acetyltransferase</fullName>
    </submittedName>
</protein>
<organism evidence="4 5">
    <name type="scientific">Mariniblastus fucicola</name>
    <dbReference type="NCBI Taxonomy" id="980251"/>
    <lineage>
        <taxon>Bacteria</taxon>
        <taxon>Pseudomonadati</taxon>
        <taxon>Planctomycetota</taxon>
        <taxon>Planctomycetia</taxon>
        <taxon>Pirellulales</taxon>
        <taxon>Pirellulaceae</taxon>
        <taxon>Mariniblastus</taxon>
    </lineage>
</organism>
<keyword evidence="2" id="KW-0012">Acyltransferase</keyword>
<dbReference type="PANTHER" id="PTHR10545:SF29">
    <property type="entry name" value="GH14572P-RELATED"/>
    <property type="match status" value="1"/>
</dbReference>
<name>A0A5B9PFC8_9BACT</name>
<keyword evidence="5" id="KW-1185">Reference proteome</keyword>
<keyword evidence="1 4" id="KW-0808">Transferase</keyword>
<evidence type="ECO:0000313" key="5">
    <source>
        <dbReference type="Proteomes" id="UP000322214"/>
    </source>
</evidence>
<dbReference type="AlphaFoldDB" id="A0A5B9PFC8"/>
<proteinExistence type="predicted"/>
<dbReference type="SUPFAM" id="SSF55729">
    <property type="entry name" value="Acyl-CoA N-acyltransferases (Nat)"/>
    <property type="match status" value="1"/>
</dbReference>
<dbReference type="STRING" id="980251.GCA_001642875_00175"/>
<dbReference type="InterPro" id="IPR000182">
    <property type="entry name" value="GNAT_dom"/>
</dbReference>
<dbReference type="PANTHER" id="PTHR10545">
    <property type="entry name" value="DIAMINE N-ACETYLTRANSFERASE"/>
    <property type="match status" value="1"/>
</dbReference>